<dbReference type="InterPro" id="IPR000322">
    <property type="entry name" value="Glyco_hydro_31_TIM"/>
</dbReference>
<keyword evidence="2 4" id="KW-0378">Hydrolase</keyword>
<keyword evidence="6" id="KW-0472">Membrane</keyword>
<keyword evidence="6" id="KW-1133">Transmembrane helix</keyword>
<dbReference type="PANTHER" id="PTHR43053">
    <property type="entry name" value="GLYCOSIDASE FAMILY 31"/>
    <property type="match status" value="1"/>
</dbReference>
<evidence type="ECO:0000313" key="9">
    <source>
        <dbReference type="Proteomes" id="UP000230750"/>
    </source>
</evidence>
<dbReference type="Proteomes" id="UP000230750">
    <property type="component" value="Unassembled WGS sequence"/>
</dbReference>
<feature type="domain" description="Glycoside hydrolase family 31 TIM barrel" evidence="7">
    <location>
        <begin position="387"/>
        <end position="614"/>
    </location>
</feature>
<evidence type="ECO:0000259" key="7">
    <source>
        <dbReference type="Pfam" id="PF01055"/>
    </source>
</evidence>
<sequence>MSELLTLTSPDSSDVSTPLVTGHHSMSSQPGSRFTVEAAIIDEEVPTAEEPPSHSINGTQPNPGLPTAKVDLTAPIRLLKTPREIKLKFTVMCLFVLILVGTILILVYYKEEPFHYVLGSLTYYVDKKEMVIDFEGRERLRGQIGLFAPMEAPAACSMLGDSERLCLSWKDYGKLRIKYDTNLSHVGIDCYKVSWETFAPERSIKDCFSMTNSHWYGGGVTKDQNVPIESMNIPMTAFVTSDRRGQFGSVVERYWLSTRNVSIKVADRSPLLVSMDNDEQRLCLESMHWESIHHDHNSSDSHLEYAVCANNDLLKLFNSTKAFPIPPIIPNTLLLEEPLWSLYVNNDTRPFHVVQELYDLHPVGYIDIRSGFAVNEGDLTFKGTPLNDSFVPFVHRIGLRVMASVTPFVSVDSAAFTSGALRGDLVMDPRGEVPGLTMWADKIGGVIDFTDNTAVLSYRNSLRAFKDSQGLESLTFDYGEASYLPYGYQINTELDDPSQFTHSYIEIANSVTETVVTRSAYESQHIPIVIRTYPKEISWDTENGFASVIPSIINLGLIGYPFMALDLKEFSSEQVDKEMLLSYIQLSACLPVMQIPTTALEYGPEVKDLIHEYIDFHQNVIIPVVSDLGVRYLRTGLPIIRPLWWLEHNADTASYHIPSF</sequence>
<dbReference type="InterPro" id="IPR017853">
    <property type="entry name" value="GH"/>
</dbReference>
<keyword evidence="6" id="KW-0812">Transmembrane</keyword>
<evidence type="ECO:0000256" key="5">
    <source>
        <dbReference type="SAM" id="MobiDB-lite"/>
    </source>
</evidence>
<dbReference type="InterPro" id="IPR050985">
    <property type="entry name" value="Alpha-glycosidase_related"/>
</dbReference>
<dbReference type="AlphaFoldDB" id="A0A2G8K893"/>
<dbReference type="OrthoDB" id="10070917at2759"/>
<dbReference type="Gene3D" id="3.20.20.80">
    <property type="entry name" value="Glycosidases"/>
    <property type="match status" value="1"/>
</dbReference>
<dbReference type="STRING" id="307972.A0A2G8K893"/>
<accession>A0A2G8K893</accession>
<dbReference type="GO" id="GO:0005975">
    <property type="term" value="P:carbohydrate metabolic process"/>
    <property type="evidence" value="ECO:0007669"/>
    <property type="project" value="InterPro"/>
</dbReference>
<dbReference type="Pfam" id="PF01055">
    <property type="entry name" value="Glyco_hydro_31_2nd"/>
    <property type="match status" value="1"/>
</dbReference>
<evidence type="ECO:0000256" key="6">
    <source>
        <dbReference type="SAM" id="Phobius"/>
    </source>
</evidence>
<evidence type="ECO:0000256" key="1">
    <source>
        <dbReference type="ARBA" id="ARBA00007806"/>
    </source>
</evidence>
<dbReference type="PANTHER" id="PTHR43053:SF4">
    <property type="entry name" value="MYOGENESIS-REGULATING GLYCOSIDASE"/>
    <property type="match status" value="1"/>
</dbReference>
<proteinExistence type="inferred from homology"/>
<comment type="similarity">
    <text evidence="1 4">Belongs to the glycosyl hydrolase 31 family.</text>
</comment>
<reference evidence="8 9" key="1">
    <citation type="journal article" date="2017" name="PLoS Biol.">
        <title>The sea cucumber genome provides insights into morphological evolution and visceral regeneration.</title>
        <authorList>
            <person name="Zhang X."/>
            <person name="Sun L."/>
            <person name="Yuan J."/>
            <person name="Sun Y."/>
            <person name="Gao Y."/>
            <person name="Zhang L."/>
            <person name="Li S."/>
            <person name="Dai H."/>
            <person name="Hamel J.F."/>
            <person name="Liu C."/>
            <person name="Yu Y."/>
            <person name="Liu S."/>
            <person name="Lin W."/>
            <person name="Guo K."/>
            <person name="Jin S."/>
            <person name="Xu P."/>
            <person name="Storey K.B."/>
            <person name="Huan P."/>
            <person name="Zhang T."/>
            <person name="Zhou Y."/>
            <person name="Zhang J."/>
            <person name="Lin C."/>
            <person name="Li X."/>
            <person name="Xing L."/>
            <person name="Huo D."/>
            <person name="Sun M."/>
            <person name="Wang L."/>
            <person name="Mercier A."/>
            <person name="Li F."/>
            <person name="Yang H."/>
            <person name="Xiang J."/>
        </authorList>
    </citation>
    <scope>NUCLEOTIDE SEQUENCE [LARGE SCALE GENOMIC DNA]</scope>
    <source>
        <strain evidence="8">Shaxun</strain>
        <tissue evidence="8">Muscle</tissue>
    </source>
</reference>
<keyword evidence="3 4" id="KW-0326">Glycosidase</keyword>
<dbReference type="SUPFAM" id="SSF51445">
    <property type="entry name" value="(Trans)glycosidases"/>
    <property type="match status" value="1"/>
</dbReference>
<organism evidence="8 9">
    <name type="scientific">Stichopus japonicus</name>
    <name type="common">Sea cucumber</name>
    <dbReference type="NCBI Taxonomy" id="307972"/>
    <lineage>
        <taxon>Eukaryota</taxon>
        <taxon>Metazoa</taxon>
        <taxon>Echinodermata</taxon>
        <taxon>Eleutherozoa</taxon>
        <taxon>Echinozoa</taxon>
        <taxon>Holothuroidea</taxon>
        <taxon>Aspidochirotacea</taxon>
        <taxon>Aspidochirotida</taxon>
        <taxon>Stichopodidae</taxon>
        <taxon>Apostichopus</taxon>
    </lineage>
</organism>
<protein>
    <submittedName>
        <fullName evidence="8">Putative glucosidase-like</fullName>
    </submittedName>
</protein>
<feature type="region of interest" description="Disordered" evidence="5">
    <location>
        <begin position="46"/>
        <end position="65"/>
    </location>
</feature>
<evidence type="ECO:0000256" key="3">
    <source>
        <dbReference type="ARBA" id="ARBA00023295"/>
    </source>
</evidence>
<comment type="caution">
    <text evidence="8">The sequence shown here is derived from an EMBL/GenBank/DDBJ whole genome shotgun (WGS) entry which is preliminary data.</text>
</comment>
<feature type="region of interest" description="Disordered" evidence="5">
    <location>
        <begin position="1"/>
        <end position="30"/>
    </location>
</feature>
<dbReference type="EMBL" id="MRZV01000793">
    <property type="protein sequence ID" value="PIK44183.1"/>
    <property type="molecule type" value="Genomic_DNA"/>
</dbReference>
<evidence type="ECO:0000256" key="4">
    <source>
        <dbReference type="RuleBase" id="RU361185"/>
    </source>
</evidence>
<name>A0A2G8K893_STIJA</name>
<feature type="transmembrane region" description="Helical" evidence="6">
    <location>
        <begin position="87"/>
        <end position="109"/>
    </location>
</feature>
<dbReference type="GO" id="GO:0004553">
    <property type="term" value="F:hydrolase activity, hydrolyzing O-glycosyl compounds"/>
    <property type="evidence" value="ECO:0007669"/>
    <property type="project" value="InterPro"/>
</dbReference>
<evidence type="ECO:0000313" key="8">
    <source>
        <dbReference type="EMBL" id="PIK44183.1"/>
    </source>
</evidence>
<evidence type="ECO:0000256" key="2">
    <source>
        <dbReference type="ARBA" id="ARBA00022801"/>
    </source>
</evidence>
<gene>
    <name evidence="8" type="ORF">BSL78_18959</name>
</gene>
<keyword evidence="9" id="KW-1185">Reference proteome</keyword>